<protein>
    <recommendedName>
        <fullName evidence="1">Reverse transcriptase zinc-binding domain-containing protein</fullName>
    </recommendedName>
</protein>
<proteinExistence type="predicted"/>
<feature type="domain" description="Reverse transcriptase zinc-binding" evidence="1">
    <location>
        <begin position="228"/>
        <end position="314"/>
    </location>
</feature>
<accession>A0AAF0ZPZ1</accession>
<evidence type="ECO:0000313" key="2">
    <source>
        <dbReference type="EMBL" id="WMV45335.1"/>
    </source>
</evidence>
<evidence type="ECO:0000313" key="3">
    <source>
        <dbReference type="Proteomes" id="UP001234989"/>
    </source>
</evidence>
<dbReference type="Proteomes" id="UP001234989">
    <property type="component" value="Chromosome 9"/>
</dbReference>
<dbReference type="Pfam" id="PF13966">
    <property type="entry name" value="zf-RVT"/>
    <property type="match status" value="2"/>
</dbReference>
<dbReference type="EMBL" id="CP133620">
    <property type="protein sequence ID" value="WMV45335.1"/>
    <property type="molecule type" value="Genomic_DNA"/>
</dbReference>
<dbReference type="AlphaFoldDB" id="A0AAF0ZPZ1"/>
<feature type="domain" description="Reverse transcriptase zinc-binding" evidence="1">
    <location>
        <begin position="2"/>
        <end position="47"/>
    </location>
</feature>
<reference evidence="2" key="1">
    <citation type="submission" date="2023-08" db="EMBL/GenBank/DDBJ databases">
        <title>A de novo genome assembly of Solanum verrucosum Schlechtendal, a Mexican diploid species geographically isolated from the other diploid A-genome species in potato relatives.</title>
        <authorList>
            <person name="Hosaka K."/>
        </authorList>
    </citation>
    <scope>NUCLEOTIDE SEQUENCE</scope>
    <source>
        <tissue evidence="2">Young leaves</tissue>
    </source>
</reference>
<sequence length="488" mass="58036">MAKEAVLTQDKVMKRGRTLCSKCFLCGETSETVNHLFLHCKYTHHLWRIFLSLKGISWTMPRKVAEALLCWEEAGVHAKDRVNEPRFLYKAMRHFPLLTSSMSFIGSARKTEFKYRVWRKIRNLWPKLINKCTIKIGDGGKTLFWEEVWAGQASLKASFPDLFSLSLQKVATVKEMRDAQGWNLKFRRPLNDWEVNRMVEFLNILERYKELSNREDKLLWAPDTQGRFSVGTAYRNSQRTHTQSSYWPWKMIWKVKVPFKVACFTWLLAKQVVLTQDNRMKKGLDLCSRCFFCECETETINHLFLHCKETVNLWQIFINKRGISWSMPGNIKEALACWNRDGNQSGHRERWKIVPACIWWTIWLERNQRCFENKSCSMEKMKLKCLALFYFWCKHEYPHEDEDITMNVVSFQVGREKYHVPWLFVINRKSSEVPMIDVHLRYSGGDLLGVTAKVIDMPHHYIELHPDIGKHFWDPQHWPKHVLARYTW</sequence>
<organism evidence="2 3">
    <name type="scientific">Solanum verrucosum</name>
    <dbReference type="NCBI Taxonomy" id="315347"/>
    <lineage>
        <taxon>Eukaryota</taxon>
        <taxon>Viridiplantae</taxon>
        <taxon>Streptophyta</taxon>
        <taxon>Embryophyta</taxon>
        <taxon>Tracheophyta</taxon>
        <taxon>Spermatophyta</taxon>
        <taxon>Magnoliopsida</taxon>
        <taxon>eudicotyledons</taxon>
        <taxon>Gunneridae</taxon>
        <taxon>Pentapetalae</taxon>
        <taxon>asterids</taxon>
        <taxon>lamiids</taxon>
        <taxon>Solanales</taxon>
        <taxon>Solanaceae</taxon>
        <taxon>Solanoideae</taxon>
        <taxon>Solaneae</taxon>
        <taxon>Solanum</taxon>
    </lineage>
</organism>
<evidence type="ECO:0000259" key="1">
    <source>
        <dbReference type="Pfam" id="PF13966"/>
    </source>
</evidence>
<gene>
    <name evidence="2" type="ORF">MTR67_038720</name>
</gene>
<dbReference type="InterPro" id="IPR026960">
    <property type="entry name" value="RVT-Znf"/>
</dbReference>
<name>A0AAF0ZPZ1_SOLVR</name>
<dbReference type="PANTHER" id="PTHR36768:SF1">
    <property type="entry name" value="ATP-DEPENDENT HELICASE_DEOXYRIBONUCLEASE SUBUNIT B"/>
    <property type="match status" value="1"/>
</dbReference>
<keyword evidence="3" id="KW-1185">Reference proteome</keyword>
<dbReference type="PANTHER" id="PTHR36768">
    <property type="entry name" value="ATP-DEPENDENT HELICASE/DEOXYRIBONUCLEASE SUBUNIT B"/>
    <property type="match status" value="1"/>
</dbReference>